<protein>
    <recommendedName>
        <fullName evidence="5">Lipoprotein</fullName>
    </recommendedName>
</protein>
<evidence type="ECO:0000256" key="1">
    <source>
        <dbReference type="SAM" id="MobiDB-lite"/>
    </source>
</evidence>
<dbReference type="Proteomes" id="UP001214441">
    <property type="component" value="Unassembled WGS sequence"/>
</dbReference>
<proteinExistence type="predicted"/>
<organism evidence="3 4">
    <name type="scientific">Streptomyces iconiensis</name>
    <dbReference type="NCBI Taxonomy" id="1384038"/>
    <lineage>
        <taxon>Bacteria</taxon>
        <taxon>Bacillati</taxon>
        <taxon>Actinomycetota</taxon>
        <taxon>Actinomycetes</taxon>
        <taxon>Kitasatosporales</taxon>
        <taxon>Streptomycetaceae</taxon>
        <taxon>Streptomyces</taxon>
    </lineage>
</organism>
<evidence type="ECO:0000256" key="2">
    <source>
        <dbReference type="SAM" id="SignalP"/>
    </source>
</evidence>
<feature type="compositionally biased region" description="Gly residues" evidence="1">
    <location>
        <begin position="28"/>
        <end position="37"/>
    </location>
</feature>
<name>A0ABT6ZXF6_9ACTN</name>
<evidence type="ECO:0000313" key="3">
    <source>
        <dbReference type="EMBL" id="MDJ1133740.1"/>
    </source>
</evidence>
<sequence length="193" mass="19335">MRTSARMTGAMAAAAAVALLVSGCGSGNDGGGDGGDGADGKNKPTAEPSPTAEKTASGNGGNGGGKGELAGVWTARADGQKLMLTVVGDAASLLRDKKMCSGRVMKSAGESALVLKCPAGVGEERSTGKIGSVSAKALKVTWNGGETDTYARVAQAPAKLPKDVSDLDKLPDLSDKLKDVTEEPGKVREYPGN</sequence>
<dbReference type="RefSeq" id="WP_274040411.1">
    <property type="nucleotide sequence ID" value="NZ_JANCPR020000016.1"/>
</dbReference>
<reference evidence="3 4" key="1">
    <citation type="submission" date="2023-05" db="EMBL/GenBank/DDBJ databases">
        <title>Streptantibioticus silvisoli sp. nov., acidotolerant actinomycetes 1 from pine litter.</title>
        <authorList>
            <person name="Swiecimska M."/>
            <person name="Golinska P."/>
            <person name="Sangal V."/>
            <person name="Wachnowicz B."/>
            <person name="Goodfellow M."/>
        </authorList>
    </citation>
    <scope>NUCLEOTIDE SEQUENCE [LARGE SCALE GENOMIC DNA]</scope>
    <source>
        <strain evidence="3 4">DSM 42109</strain>
    </source>
</reference>
<evidence type="ECO:0008006" key="5">
    <source>
        <dbReference type="Google" id="ProtNLM"/>
    </source>
</evidence>
<keyword evidence="2" id="KW-0732">Signal</keyword>
<dbReference type="EMBL" id="JANCPR020000016">
    <property type="protein sequence ID" value="MDJ1133740.1"/>
    <property type="molecule type" value="Genomic_DNA"/>
</dbReference>
<feature type="region of interest" description="Disordered" evidence="1">
    <location>
        <begin position="163"/>
        <end position="193"/>
    </location>
</feature>
<evidence type="ECO:0000313" key="4">
    <source>
        <dbReference type="Proteomes" id="UP001214441"/>
    </source>
</evidence>
<dbReference type="PROSITE" id="PS51257">
    <property type="entry name" value="PROKAR_LIPOPROTEIN"/>
    <property type="match status" value="1"/>
</dbReference>
<accession>A0ABT6ZXF6</accession>
<feature type="chain" id="PRO_5047452793" description="Lipoprotein" evidence="2">
    <location>
        <begin position="28"/>
        <end position="193"/>
    </location>
</feature>
<gene>
    <name evidence="3" type="ORF">NMN56_017550</name>
</gene>
<comment type="caution">
    <text evidence="3">The sequence shown here is derived from an EMBL/GenBank/DDBJ whole genome shotgun (WGS) entry which is preliminary data.</text>
</comment>
<feature type="signal peptide" evidence="2">
    <location>
        <begin position="1"/>
        <end position="27"/>
    </location>
</feature>
<feature type="compositionally biased region" description="Gly residues" evidence="1">
    <location>
        <begin position="58"/>
        <end position="68"/>
    </location>
</feature>
<keyword evidence="4" id="KW-1185">Reference proteome</keyword>
<feature type="region of interest" description="Disordered" evidence="1">
    <location>
        <begin position="28"/>
        <end position="70"/>
    </location>
</feature>